<dbReference type="Pfam" id="PF22622">
    <property type="entry name" value="MFE-2_hydrat-2_N"/>
    <property type="match status" value="1"/>
</dbReference>
<name>A0ABX6HVF8_9BURK</name>
<dbReference type="Proteomes" id="UP000035080">
    <property type="component" value="Chromosome"/>
</dbReference>
<dbReference type="PANTHER" id="PTHR13078:SF56">
    <property type="entry name" value="PEROXISOMAL MULTIFUNCTIONAL ENZYME TYPE 2"/>
    <property type="match status" value="1"/>
</dbReference>
<protein>
    <recommendedName>
        <fullName evidence="1">Peroxisomal multifunctional enzyme type 2-like N-terminal domain-containing protein</fullName>
    </recommendedName>
</protein>
<dbReference type="SUPFAM" id="SSF54637">
    <property type="entry name" value="Thioesterase/thiol ester dehydrase-isomerase"/>
    <property type="match status" value="2"/>
</dbReference>
<accession>A0ABX6HVF8</accession>
<dbReference type="PANTHER" id="PTHR13078">
    <property type="entry name" value="PEROXISOMAL MULTIFUNCTIONAL ENZYME TYPE 2-RELATED"/>
    <property type="match status" value="1"/>
</dbReference>
<evidence type="ECO:0000313" key="3">
    <source>
        <dbReference type="Proteomes" id="UP000035080"/>
    </source>
</evidence>
<dbReference type="Gene3D" id="3.10.129.10">
    <property type="entry name" value="Hotdog Thioesterase"/>
    <property type="match status" value="1"/>
</dbReference>
<dbReference type="EMBL" id="CP047385">
    <property type="protein sequence ID" value="QHF14884.1"/>
    <property type="molecule type" value="Genomic_DNA"/>
</dbReference>
<dbReference type="InterPro" id="IPR054357">
    <property type="entry name" value="MFE-2_N"/>
</dbReference>
<sequence length="298" mass="32136">MAIDYASLMGRRFPVETRCYGPAQTSRVAVGFGAGMPGELRIGDTSFLGGIEVLPMMALALADGQFWQKSPDTGIDWQRIVHAEESLTMHRPLPTSGELRLTQKIDSIHDRGVGKGAVMRQIQTLANIQGQSLATITVTTLLKGDGGFGGEPPSGERVRVPDDRAPDATLAIRTPPNDERAIFRLDTSLAVAAGLPRGKAMMRGLGCFGLAGRGVMHLVCGNRPARLRHLALRYVGPMLTDETMWLELWHTGEDSAVFRMSSRERSALVVDGGRVEFLAAEAMMMEDKADAIPAPALG</sequence>
<proteinExistence type="predicted"/>
<evidence type="ECO:0000313" key="2">
    <source>
        <dbReference type="EMBL" id="QHF14884.1"/>
    </source>
</evidence>
<evidence type="ECO:0000259" key="1">
    <source>
        <dbReference type="Pfam" id="PF22622"/>
    </source>
</evidence>
<dbReference type="InterPro" id="IPR029069">
    <property type="entry name" value="HotDog_dom_sf"/>
</dbReference>
<dbReference type="RefSeq" id="WP_039365104.1">
    <property type="nucleotide sequence ID" value="NZ_CP047385.1"/>
</dbReference>
<reference evidence="2 3" key="1">
    <citation type="journal article" date="2015" name="Genome Announc.">
        <title>Genome Sequences of Two Pandoraea pnomenusa Isolates Recovered 11 Months Apart from a Cystic Fibrosis Patient.</title>
        <authorList>
            <person name="Ee R."/>
            <person name="Ambrose M."/>
            <person name="Lazenby J."/>
            <person name="Williams P."/>
            <person name="Chan K.G."/>
            <person name="Roddam L."/>
        </authorList>
    </citation>
    <scope>NUCLEOTIDE SEQUENCE [LARGE SCALE GENOMIC DNA]</scope>
    <source>
        <strain evidence="2 3">6399</strain>
    </source>
</reference>
<feature type="domain" description="Peroxisomal multifunctional enzyme type 2-like N-terminal" evidence="1">
    <location>
        <begin position="48"/>
        <end position="144"/>
    </location>
</feature>
<organism evidence="2 3">
    <name type="scientific">Pandoraea fibrosis</name>
    <dbReference type="NCBI Taxonomy" id="1891094"/>
    <lineage>
        <taxon>Bacteria</taxon>
        <taxon>Pseudomonadati</taxon>
        <taxon>Pseudomonadota</taxon>
        <taxon>Betaproteobacteria</taxon>
        <taxon>Burkholderiales</taxon>
        <taxon>Burkholderiaceae</taxon>
        <taxon>Pandoraea</taxon>
    </lineage>
</organism>
<keyword evidence="3" id="KW-1185">Reference proteome</keyword>
<gene>
    <name evidence="2" type="ORF">PI93_021160</name>
</gene>